<evidence type="ECO:0000256" key="1">
    <source>
        <dbReference type="ARBA" id="ARBA00004479"/>
    </source>
</evidence>
<dbReference type="AlphaFoldDB" id="A0A0V1K5B1"/>
<dbReference type="Proteomes" id="UP000054826">
    <property type="component" value="Unassembled WGS sequence"/>
</dbReference>
<evidence type="ECO:0000256" key="3">
    <source>
        <dbReference type="ARBA" id="ARBA00022692"/>
    </source>
</evidence>
<dbReference type="InterPro" id="IPR039311">
    <property type="entry name" value="FAM187A/B"/>
</dbReference>
<sequence length="474" mass="54255">MGKLTVVDKVTTGVHSCVLLANKQAAIFVDNRAVNRGQQWNWHCRIFVGRASLPTTTIALLDHRSMERDVYLFNRYHDCVRRRGTTAKTLNAVPPEHIAALSDTIISLDCRPCPHPRLKENRKFWFYRRWPEDDIVDVPLSSAGYSDQGFVLTENYRLLLVDVNQERHGGEYVCADIDGHPQSIYYLEIIDKLNVKVYNPGEYKSTIYDKVFIRAGPVNVVTQWSTWTSCNKCELGERRRYGECLIKPPENLTSISDSRLRTLLSIFPGGVSCNSAWLPEWLKKKREIQRPMLIDTMYCAIDCTPPEKDREITEMDENGRISVVERVKAGYYSLREQLPPLPKPVIRQVQQVDEGASLSLYCPHGNEAVYWQRDDVFMPSAILASYTNSRAFIDEQNNLVFTSAHSQDSGFYSCWRYDGLLLLSSRIYVVDPEQMAAMKRATVAAGSVIFFTFTLIMVCSYRRSSTMKLNKHGT</sequence>
<evidence type="ECO:0000256" key="8">
    <source>
        <dbReference type="SAM" id="Phobius"/>
    </source>
</evidence>
<organism evidence="10 11">
    <name type="scientific">Trichinella pseudospiralis</name>
    <name type="common">Parasitic roundworm</name>
    <dbReference type="NCBI Taxonomy" id="6337"/>
    <lineage>
        <taxon>Eukaryota</taxon>
        <taxon>Metazoa</taxon>
        <taxon>Ecdysozoa</taxon>
        <taxon>Nematoda</taxon>
        <taxon>Enoplea</taxon>
        <taxon>Dorylaimia</taxon>
        <taxon>Trichinellida</taxon>
        <taxon>Trichinellidae</taxon>
        <taxon>Trichinella</taxon>
    </lineage>
</organism>
<keyword evidence="7" id="KW-0325">Glycoprotein</keyword>
<dbReference type="SUPFAM" id="SSF48726">
    <property type="entry name" value="Immunoglobulin"/>
    <property type="match status" value="1"/>
</dbReference>
<dbReference type="InterPro" id="IPR013783">
    <property type="entry name" value="Ig-like_fold"/>
</dbReference>
<accession>A0A0V1K5B1</accession>
<dbReference type="InterPro" id="IPR036179">
    <property type="entry name" value="Ig-like_dom_sf"/>
</dbReference>
<dbReference type="EMBL" id="JYDV01000017">
    <property type="protein sequence ID" value="KRZ42005.1"/>
    <property type="molecule type" value="Genomic_DNA"/>
</dbReference>
<evidence type="ECO:0000313" key="11">
    <source>
        <dbReference type="Proteomes" id="UP000054826"/>
    </source>
</evidence>
<dbReference type="InterPro" id="IPR007110">
    <property type="entry name" value="Ig-like_dom"/>
</dbReference>
<keyword evidence="5 8" id="KW-1133">Transmembrane helix</keyword>
<evidence type="ECO:0000256" key="7">
    <source>
        <dbReference type="ARBA" id="ARBA00023180"/>
    </source>
</evidence>
<comment type="caution">
    <text evidence="10">The sequence shown here is derived from an EMBL/GenBank/DDBJ whole genome shotgun (WGS) entry which is preliminary data.</text>
</comment>
<dbReference type="PROSITE" id="PS50835">
    <property type="entry name" value="IG_LIKE"/>
    <property type="match status" value="1"/>
</dbReference>
<evidence type="ECO:0000256" key="5">
    <source>
        <dbReference type="ARBA" id="ARBA00022989"/>
    </source>
</evidence>
<keyword evidence="3 8" id="KW-0812">Transmembrane</keyword>
<evidence type="ECO:0000256" key="6">
    <source>
        <dbReference type="ARBA" id="ARBA00023136"/>
    </source>
</evidence>
<comment type="similarity">
    <text evidence="2">Belongs to the FAM187 family.</text>
</comment>
<evidence type="ECO:0000259" key="9">
    <source>
        <dbReference type="PROSITE" id="PS50835"/>
    </source>
</evidence>
<comment type="subcellular location">
    <subcellularLocation>
        <location evidence="1">Membrane</location>
        <topology evidence="1">Single-pass type I membrane protein</topology>
    </subcellularLocation>
</comment>
<dbReference type="GO" id="GO:0016020">
    <property type="term" value="C:membrane"/>
    <property type="evidence" value="ECO:0007669"/>
    <property type="project" value="UniProtKB-SubCell"/>
</dbReference>
<dbReference type="PANTHER" id="PTHR32178:SF6">
    <property type="entry name" value="IG-LIKE DOMAIN-CONTAINING PROTEIN"/>
    <property type="match status" value="1"/>
</dbReference>
<keyword evidence="6 8" id="KW-0472">Membrane</keyword>
<name>A0A0V1K5B1_TRIPS</name>
<evidence type="ECO:0000313" key="10">
    <source>
        <dbReference type="EMBL" id="KRZ42005.1"/>
    </source>
</evidence>
<feature type="transmembrane region" description="Helical" evidence="8">
    <location>
        <begin position="441"/>
        <end position="461"/>
    </location>
</feature>
<evidence type="ECO:0000256" key="2">
    <source>
        <dbReference type="ARBA" id="ARBA00008727"/>
    </source>
</evidence>
<reference evidence="10 11" key="1">
    <citation type="submission" date="2015-01" db="EMBL/GenBank/DDBJ databases">
        <title>Evolution of Trichinella species and genotypes.</title>
        <authorList>
            <person name="Korhonen P.K."/>
            <person name="Edoardo P."/>
            <person name="Giuseppe L.R."/>
            <person name="Gasser R.B."/>
        </authorList>
    </citation>
    <scope>NUCLEOTIDE SEQUENCE [LARGE SCALE GENOMIC DNA]</scope>
    <source>
        <strain evidence="10">ISS176</strain>
    </source>
</reference>
<keyword evidence="4" id="KW-0732">Signal</keyword>
<dbReference type="PANTHER" id="PTHR32178">
    <property type="entry name" value="FAM187"/>
    <property type="match status" value="1"/>
</dbReference>
<dbReference type="Gene3D" id="2.60.40.10">
    <property type="entry name" value="Immunoglobulins"/>
    <property type="match status" value="1"/>
</dbReference>
<proteinExistence type="inferred from homology"/>
<evidence type="ECO:0000256" key="4">
    <source>
        <dbReference type="ARBA" id="ARBA00022729"/>
    </source>
</evidence>
<feature type="domain" description="Ig-like" evidence="9">
    <location>
        <begin position="344"/>
        <end position="414"/>
    </location>
</feature>
<gene>
    <name evidence="10" type="primary">FAM187A</name>
    <name evidence="10" type="ORF">T4C_6076</name>
</gene>
<protein>
    <submittedName>
        <fullName evidence="10">Ig-like V-type domain-containing protein</fullName>
    </submittedName>
</protein>